<dbReference type="Proteomes" id="UP001500506">
    <property type="component" value="Unassembled WGS sequence"/>
</dbReference>
<dbReference type="PANTHER" id="PTHR21666:SF270">
    <property type="entry name" value="MUREIN HYDROLASE ACTIVATOR ENVC"/>
    <property type="match status" value="1"/>
</dbReference>
<reference evidence="3" key="1">
    <citation type="journal article" date="2019" name="Int. J. Syst. Evol. Microbiol.">
        <title>The Global Catalogue of Microorganisms (GCM) 10K type strain sequencing project: providing services to taxonomists for standard genome sequencing and annotation.</title>
        <authorList>
            <consortium name="The Broad Institute Genomics Platform"/>
            <consortium name="The Broad Institute Genome Sequencing Center for Infectious Disease"/>
            <person name="Wu L."/>
            <person name="Ma J."/>
        </authorList>
    </citation>
    <scope>NUCLEOTIDE SEQUENCE [LARGE SCALE GENOMIC DNA]</scope>
    <source>
        <strain evidence="3">JCM 14319</strain>
    </source>
</reference>
<dbReference type="RefSeq" id="WP_232498856.1">
    <property type="nucleotide sequence ID" value="NZ_BAAANH010000005.1"/>
</dbReference>
<evidence type="ECO:0000313" key="2">
    <source>
        <dbReference type="EMBL" id="GAA1764067.1"/>
    </source>
</evidence>
<sequence length="462" mass="46182">MSPDTTKPPFHAVAQADITPFAPGVHRLAGPDRFETAIAISQRFAANVPVLYVATGMDFPDGLTAAAAAAHVGGPLLLTQPDAVPASVREEIARLAPARIVVAGGESVVSAGVYNELAALTPSIIRLGGVDRFESGERVIADAFASAAQAFVVTGRAFPDALAASAAAGALGAPVFLVDGLAPSVRASTIASMRALGVGTVRIAGGDSAVSPAIERQLVSAGFAVARHEGVDRYLTAAAINQTVFGAAVAQSSAFIATGSDFADALAGAALAGGVAAPLYLTQSGCIPHPVSVALNELAPAARVILGSTGVVGEAVEQGTACAMVWAKPAAGRITGAFGPRAPICTPGGCSQSFHRGIDLGTGCGAPIYAASGGRVTSAGWLGTYGNWVKIAHGSGIDTGYAHLANGGILVRLGQLLRAGQQIGWSGATGAATGCHLHFEVYQGGVQIDPAPFMALRGIRLG</sequence>
<dbReference type="InterPro" id="IPR011055">
    <property type="entry name" value="Dup_hybrid_motif"/>
</dbReference>
<dbReference type="InterPro" id="IPR007253">
    <property type="entry name" value="Cell_wall-bd_2"/>
</dbReference>
<dbReference type="Gene3D" id="2.70.70.10">
    <property type="entry name" value="Glucose Permease (Domain IIA)"/>
    <property type="match status" value="1"/>
</dbReference>
<dbReference type="Pfam" id="PF01551">
    <property type="entry name" value="Peptidase_M23"/>
    <property type="match status" value="1"/>
</dbReference>
<dbReference type="Pfam" id="PF04122">
    <property type="entry name" value="CW_binding_2"/>
    <property type="match status" value="3"/>
</dbReference>
<organism evidence="2 3">
    <name type="scientific">Agromyces humatus</name>
    <dbReference type="NCBI Taxonomy" id="279573"/>
    <lineage>
        <taxon>Bacteria</taxon>
        <taxon>Bacillati</taxon>
        <taxon>Actinomycetota</taxon>
        <taxon>Actinomycetes</taxon>
        <taxon>Micrococcales</taxon>
        <taxon>Microbacteriaceae</taxon>
        <taxon>Agromyces</taxon>
    </lineage>
</organism>
<dbReference type="CDD" id="cd12797">
    <property type="entry name" value="M23_peptidase"/>
    <property type="match status" value="1"/>
</dbReference>
<dbReference type="EMBL" id="BAAANH010000005">
    <property type="protein sequence ID" value="GAA1764067.1"/>
    <property type="molecule type" value="Genomic_DNA"/>
</dbReference>
<dbReference type="SUPFAM" id="SSF51261">
    <property type="entry name" value="Duplicated hybrid motif"/>
    <property type="match status" value="1"/>
</dbReference>
<evidence type="ECO:0000313" key="3">
    <source>
        <dbReference type="Proteomes" id="UP001500506"/>
    </source>
</evidence>
<evidence type="ECO:0000259" key="1">
    <source>
        <dbReference type="Pfam" id="PF01551"/>
    </source>
</evidence>
<dbReference type="PANTHER" id="PTHR21666">
    <property type="entry name" value="PEPTIDASE-RELATED"/>
    <property type="match status" value="1"/>
</dbReference>
<dbReference type="InterPro" id="IPR016047">
    <property type="entry name" value="M23ase_b-sheet_dom"/>
</dbReference>
<accession>A0ABP4WVV0</accession>
<name>A0ABP4WVV0_9MICO</name>
<proteinExistence type="predicted"/>
<comment type="caution">
    <text evidence="2">The sequence shown here is derived from an EMBL/GenBank/DDBJ whole genome shotgun (WGS) entry which is preliminary data.</text>
</comment>
<protein>
    <recommendedName>
        <fullName evidence="1">M23ase beta-sheet core domain-containing protein</fullName>
    </recommendedName>
</protein>
<gene>
    <name evidence="2" type="ORF">GCM10009747_24730</name>
</gene>
<dbReference type="InterPro" id="IPR050570">
    <property type="entry name" value="Cell_wall_metabolism_enzyme"/>
</dbReference>
<feature type="domain" description="M23ase beta-sheet core" evidence="1">
    <location>
        <begin position="354"/>
        <end position="450"/>
    </location>
</feature>
<keyword evidence="3" id="KW-1185">Reference proteome</keyword>